<dbReference type="PANTHER" id="PTHR11706">
    <property type="entry name" value="SOLUTE CARRIER PROTEIN FAMILY 11 MEMBER"/>
    <property type="match status" value="1"/>
</dbReference>
<dbReference type="STRING" id="1314785.A0A165FD49"/>
<dbReference type="Proteomes" id="UP000076871">
    <property type="component" value="Unassembled WGS sequence"/>
</dbReference>
<dbReference type="InterPro" id="IPR001046">
    <property type="entry name" value="NRAMP_fam"/>
</dbReference>
<feature type="region of interest" description="Disordered" evidence="5">
    <location>
        <begin position="514"/>
        <end position="544"/>
    </location>
</feature>
<reference evidence="7 8" key="1">
    <citation type="journal article" date="2016" name="Mol. Biol. Evol.">
        <title>Comparative Genomics of Early-Diverging Mushroom-Forming Fungi Provides Insights into the Origins of Lignocellulose Decay Capabilities.</title>
        <authorList>
            <person name="Nagy L.G."/>
            <person name="Riley R."/>
            <person name="Tritt A."/>
            <person name="Adam C."/>
            <person name="Daum C."/>
            <person name="Floudas D."/>
            <person name="Sun H."/>
            <person name="Yadav J.S."/>
            <person name="Pangilinan J."/>
            <person name="Larsson K.H."/>
            <person name="Matsuura K."/>
            <person name="Barry K."/>
            <person name="Labutti K."/>
            <person name="Kuo R."/>
            <person name="Ohm R.A."/>
            <person name="Bhattacharya S.S."/>
            <person name="Shirouzu T."/>
            <person name="Yoshinaga Y."/>
            <person name="Martin F.M."/>
            <person name="Grigoriev I.V."/>
            <person name="Hibbett D.S."/>
        </authorList>
    </citation>
    <scope>NUCLEOTIDE SEQUENCE [LARGE SCALE GENOMIC DNA]</scope>
    <source>
        <strain evidence="7 8">93-53</strain>
    </source>
</reference>
<dbReference type="GO" id="GO:0005886">
    <property type="term" value="C:plasma membrane"/>
    <property type="evidence" value="ECO:0007669"/>
    <property type="project" value="TreeGrafter"/>
</dbReference>
<feature type="transmembrane region" description="Helical" evidence="6">
    <location>
        <begin position="361"/>
        <end position="386"/>
    </location>
</feature>
<feature type="transmembrane region" description="Helical" evidence="6">
    <location>
        <begin position="456"/>
        <end position="474"/>
    </location>
</feature>
<evidence type="ECO:0000256" key="6">
    <source>
        <dbReference type="SAM" id="Phobius"/>
    </source>
</evidence>
<feature type="transmembrane region" description="Helical" evidence="6">
    <location>
        <begin position="178"/>
        <end position="203"/>
    </location>
</feature>
<dbReference type="GeneID" id="63829343"/>
<dbReference type="GO" id="GO:0015086">
    <property type="term" value="F:cadmium ion transmembrane transporter activity"/>
    <property type="evidence" value="ECO:0007669"/>
    <property type="project" value="TreeGrafter"/>
</dbReference>
<dbReference type="InParanoid" id="A0A165FD49"/>
<keyword evidence="8" id="KW-1185">Reference proteome</keyword>
<feature type="transmembrane region" description="Helical" evidence="6">
    <location>
        <begin position="480"/>
        <end position="503"/>
    </location>
</feature>
<dbReference type="PANTHER" id="PTHR11706:SF101">
    <property type="entry name" value="MANGANESE TRANSPORTER SMF1"/>
    <property type="match status" value="1"/>
</dbReference>
<proteinExistence type="predicted"/>
<dbReference type="OrthoDB" id="409173at2759"/>
<evidence type="ECO:0000256" key="1">
    <source>
        <dbReference type="ARBA" id="ARBA00004141"/>
    </source>
</evidence>
<feature type="transmembrane region" description="Helical" evidence="6">
    <location>
        <begin position="584"/>
        <end position="604"/>
    </location>
</feature>
<dbReference type="PRINTS" id="PR00447">
    <property type="entry name" value="NATRESASSCMP"/>
</dbReference>
<gene>
    <name evidence="7" type="ORF">LAESUDRAFT_757494</name>
</gene>
<feature type="compositionally biased region" description="Low complexity" evidence="5">
    <location>
        <begin position="518"/>
        <end position="530"/>
    </location>
</feature>
<sequence>MPGERTKGSRASWLRGRLRATVAAVTNHATRHTGVGLICAVAYFDPGNWGTDLQSGSEFGYKLLFVVLFAGLIAVYMQVLSSRLGCVTGLDLASHCRLLLHDRPKHKLLWRWLVLYPLYVASEVAIVATDLAELLGSAIAICLLFPRVPLWAGVLITAADVLILLAMRNPLDGKPVRVFEIVIAALVFTVLVCMAVVISNAGVHWGEAFDGFVPSHVLVTSSGLYNSVGILGATVMPHSLFLGSAFATQERETPQPPSDEEDKDKNILAKVETCEPDAMSDIDSLVPTNAAGKSWKATLPRWRVELRPRILAMRVWRKTKECFRVSRIEDHPEGEPKSHKERENKSLAFVRTHMNHGIVDMVLSLLGLAVVINALILILASAVFYYGYGQTGDTSPATLFDAYDLLRDNLGKPAAILFALALLASGQSSSIVATLAGQTVSEGFIRWRTSPVLRRLLTRCLGLIPSMVVAASLGRGGVSALLVISQVVLSIVLPFVVFPLLYLTSSKAIMSVKKPTGPISRSVPSSSLSPGNADPTAIARPATPSAAEGATTVEEVSPAQQVDVEAVDEIVDFSNGKFTMGLGWLLWLLIVLANAYAIVTLALGED</sequence>
<accession>A0A165FD49</accession>
<evidence type="ECO:0000313" key="7">
    <source>
        <dbReference type="EMBL" id="KZT08789.1"/>
    </source>
</evidence>
<evidence type="ECO:0000256" key="4">
    <source>
        <dbReference type="ARBA" id="ARBA00023136"/>
    </source>
</evidence>
<feature type="transmembrane region" description="Helical" evidence="6">
    <location>
        <begin position="414"/>
        <end position="436"/>
    </location>
</feature>
<dbReference type="FunCoup" id="A0A165FD49">
    <property type="interactions" value="158"/>
</dbReference>
<dbReference type="EMBL" id="KV427614">
    <property type="protein sequence ID" value="KZT08789.1"/>
    <property type="molecule type" value="Genomic_DNA"/>
</dbReference>
<evidence type="ECO:0000256" key="5">
    <source>
        <dbReference type="SAM" id="MobiDB-lite"/>
    </source>
</evidence>
<evidence type="ECO:0000313" key="8">
    <source>
        <dbReference type="Proteomes" id="UP000076871"/>
    </source>
</evidence>
<dbReference type="GO" id="GO:0030026">
    <property type="term" value="P:intracellular manganese ion homeostasis"/>
    <property type="evidence" value="ECO:0007669"/>
    <property type="project" value="TreeGrafter"/>
</dbReference>
<name>A0A165FD49_9APHY</name>
<comment type="subcellular location">
    <subcellularLocation>
        <location evidence="1">Membrane</location>
        <topology evidence="1">Multi-pass membrane protein</topology>
    </subcellularLocation>
</comment>
<dbReference type="Pfam" id="PF01566">
    <property type="entry name" value="Nramp"/>
    <property type="match status" value="2"/>
</dbReference>
<dbReference type="GO" id="GO:0034755">
    <property type="term" value="P:iron ion transmembrane transport"/>
    <property type="evidence" value="ECO:0007669"/>
    <property type="project" value="TreeGrafter"/>
</dbReference>
<protein>
    <submittedName>
        <fullName evidence="7">Nramp-domain-containing protein</fullName>
    </submittedName>
</protein>
<feature type="transmembrane region" description="Helical" evidence="6">
    <location>
        <begin position="108"/>
        <end position="128"/>
    </location>
</feature>
<feature type="transmembrane region" description="Helical" evidence="6">
    <location>
        <begin position="59"/>
        <end position="77"/>
    </location>
</feature>
<dbReference type="RefSeq" id="XP_040766529.1">
    <property type="nucleotide sequence ID" value="XM_040912315.1"/>
</dbReference>
<keyword evidence="3 6" id="KW-1133">Transmembrane helix</keyword>
<keyword evidence="4 6" id="KW-0472">Membrane</keyword>
<keyword evidence="2 6" id="KW-0812">Transmembrane</keyword>
<dbReference type="GO" id="GO:0005384">
    <property type="term" value="F:manganese ion transmembrane transporter activity"/>
    <property type="evidence" value="ECO:0007669"/>
    <property type="project" value="TreeGrafter"/>
</dbReference>
<organism evidence="7 8">
    <name type="scientific">Laetiporus sulphureus 93-53</name>
    <dbReference type="NCBI Taxonomy" id="1314785"/>
    <lineage>
        <taxon>Eukaryota</taxon>
        <taxon>Fungi</taxon>
        <taxon>Dikarya</taxon>
        <taxon>Basidiomycota</taxon>
        <taxon>Agaricomycotina</taxon>
        <taxon>Agaricomycetes</taxon>
        <taxon>Polyporales</taxon>
        <taxon>Laetiporus</taxon>
    </lineage>
</organism>
<dbReference type="NCBIfam" id="NF037982">
    <property type="entry name" value="Nramp_1"/>
    <property type="match status" value="2"/>
</dbReference>
<dbReference type="AlphaFoldDB" id="A0A165FD49"/>
<evidence type="ECO:0000256" key="2">
    <source>
        <dbReference type="ARBA" id="ARBA00022692"/>
    </source>
</evidence>
<evidence type="ECO:0000256" key="3">
    <source>
        <dbReference type="ARBA" id="ARBA00022989"/>
    </source>
</evidence>